<dbReference type="AlphaFoldDB" id="A8ME56"/>
<feature type="transmembrane region" description="Helical" evidence="1">
    <location>
        <begin position="12"/>
        <end position="34"/>
    </location>
</feature>
<reference evidence="2 3" key="1">
    <citation type="submission" date="2007-10" db="EMBL/GenBank/DDBJ databases">
        <title>Complete sequence of Caldivirga maquilingensis IC-167.</title>
        <authorList>
            <consortium name="US DOE Joint Genome Institute"/>
            <person name="Copeland A."/>
            <person name="Lucas S."/>
            <person name="Lapidus A."/>
            <person name="Barry K."/>
            <person name="Glavina del Rio T."/>
            <person name="Dalin E."/>
            <person name="Tice H."/>
            <person name="Pitluck S."/>
            <person name="Saunders E."/>
            <person name="Brettin T."/>
            <person name="Bruce D."/>
            <person name="Detter J.C."/>
            <person name="Han C."/>
            <person name="Schmutz J."/>
            <person name="Larimer F."/>
            <person name="Land M."/>
            <person name="Hauser L."/>
            <person name="Kyrpides N."/>
            <person name="Ivanova N."/>
            <person name="Biddle J.F."/>
            <person name="Zhang Z."/>
            <person name="Fitz-Gibbon S.T."/>
            <person name="Lowe T.M."/>
            <person name="Saltikov C."/>
            <person name="House C.H."/>
            <person name="Richardson P."/>
        </authorList>
    </citation>
    <scope>NUCLEOTIDE SEQUENCE [LARGE SCALE GENOMIC DNA]</scope>
    <source>
        <strain evidence="3">ATCC 700844 / DSM 13496 / JCM 10307 / IC-167</strain>
    </source>
</reference>
<evidence type="ECO:0000313" key="3">
    <source>
        <dbReference type="Proteomes" id="UP000001137"/>
    </source>
</evidence>
<dbReference type="HOGENOM" id="CLU_545896_0_0_2"/>
<dbReference type="eggNOG" id="arCOG10340">
    <property type="taxonomic scope" value="Archaea"/>
</dbReference>
<organism evidence="2 3">
    <name type="scientific">Caldivirga maquilingensis (strain ATCC 700844 / DSM 13496 / JCM 10307 / IC-167)</name>
    <dbReference type="NCBI Taxonomy" id="397948"/>
    <lineage>
        <taxon>Archaea</taxon>
        <taxon>Thermoproteota</taxon>
        <taxon>Thermoprotei</taxon>
        <taxon>Thermoproteales</taxon>
        <taxon>Thermoproteaceae</taxon>
        <taxon>Caldivirga</taxon>
    </lineage>
</organism>
<keyword evidence="1" id="KW-0812">Transmembrane</keyword>
<keyword evidence="1" id="KW-1133">Transmembrane helix</keyword>
<keyword evidence="1" id="KW-0472">Membrane</keyword>
<proteinExistence type="predicted"/>
<evidence type="ECO:0000313" key="2">
    <source>
        <dbReference type="EMBL" id="ABW02062.1"/>
    </source>
</evidence>
<keyword evidence="3" id="KW-1185">Reference proteome</keyword>
<protein>
    <submittedName>
        <fullName evidence="2">Uncharacterized protein</fullName>
    </submittedName>
</protein>
<evidence type="ECO:0000256" key="1">
    <source>
        <dbReference type="SAM" id="Phobius"/>
    </source>
</evidence>
<dbReference type="KEGG" id="cma:Cmaq_1235"/>
<gene>
    <name evidence="2" type="ordered locus">Cmaq_1235</name>
</gene>
<accession>A8ME56</accession>
<name>A8ME56_CALMQ</name>
<dbReference type="Proteomes" id="UP000001137">
    <property type="component" value="Chromosome"/>
</dbReference>
<dbReference type="EMBL" id="CP000852">
    <property type="protein sequence ID" value="ABW02062.1"/>
    <property type="molecule type" value="Genomic_DNA"/>
</dbReference>
<sequence length="475" mass="51592">MGIMLTRLYARGGITVALILAVIAIITVIMVMLIHKGSQPAYSPVTQPITLPSGVSVLVIGPPSFVEDVGRIIPVAESFSVDSIQESPAGSVVIVDWDYLVNQVGVKGAVSDLSILFKQNDFMIVYSNDSFLAAYELGRAWAMANGVNFTAIPAGVVGSFVAAFGDSKHLTYTSFNKPTELLGAIAKYLELKQSWQGTGQGYSFSPTRVLLQSNQQPTPDPCYQYGTQEGSSNGILFDYLPQYNGVTGEAYSDGNGTFYYDTCIFIYIYGIYYAADGTPSMDVVPAVWIAYVPSSTMVNNGGYINYYVGTIDHEKGYEAYEEGITNSHIDFAGGYSPGSASGESPLTVNINYENTGGATVNNTWTFTFSGYPNAGQTYSVAYMDDSAWMLTQGTNNENTALLGNEIGVNLVTSAQYYVCFDILNYEYMYVNFTWLLIYNPGQKPTYNATTHPTTSDPFITGITSYSQYIPIPCIG</sequence>